<organism evidence="1 2">
    <name type="scientific">Smallanthus sonchifolius</name>
    <dbReference type="NCBI Taxonomy" id="185202"/>
    <lineage>
        <taxon>Eukaryota</taxon>
        <taxon>Viridiplantae</taxon>
        <taxon>Streptophyta</taxon>
        <taxon>Embryophyta</taxon>
        <taxon>Tracheophyta</taxon>
        <taxon>Spermatophyta</taxon>
        <taxon>Magnoliopsida</taxon>
        <taxon>eudicotyledons</taxon>
        <taxon>Gunneridae</taxon>
        <taxon>Pentapetalae</taxon>
        <taxon>asterids</taxon>
        <taxon>campanulids</taxon>
        <taxon>Asterales</taxon>
        <taxon>Asteraceae</taxon>
        <taxon>Asteroideae</taxon>
        <taxon>Heliantheae alliance</taxon>
        <taxon>Millerieae</taxon>
        <taxon>Smallanthus</taxon>
    </lineage>
</organism>
<comment type="caution">
    <text evidence="1">The sequence shown here is derived from an EMBL/GenBank/DDBJ whole genome shotgun (WGS) entry which is preliminary data.</text>
</comment>
<sequence length="518" mass="59877">MRFPLLFLILLTGFMVSSSFMLTIIASLLVLLLALVFLPYFTELMISDHRPPVVGPITNQLIHFQKLYDYMTSLAKKHPTFRFITPTHSEVYTTDPVNVEYILKTNFGNYDKGEHNNGIMRDLFGDGIFAVDGDKWRHQRKLASFEFSTRNLRDFSTVIFRSNGGKLAKKISLLAAADEIINLQDLLMKSTLDSIFKVGFGFDLDTLSGLNEASNRFMKAFDESNSLSFWRFVDLLWKVKRYFNIGSEADLNKSIRIVDDFVYELIRNKREQMKKKNVHRDKEDILSRFLMESENDPENMTDKYLRDISLSFVIAGKDTSADTLTWFFYTLCKHPLIQQKIAEEVKTATEADDDTSMDDFGLKLTEAALEKMHYLHAALSETLRLYPAVPIDGKSAVKDDVLPDGLKIKKGDGVAYIAYPMGRMTYIWGDDAEEFRPERWLNNGVFRPESPFKFTAFQGGPRICLGKEFAYRQMKILAAFLVYFFKFKLVDESKEATYQTMFTLHMDKGFHLYAFHRF</sequence>
<dbReference type="EMBL" id="CM042028">
    <property type="protein sequence ID" value="KAI3800128.1"/>
    <property type="molecule type" value="Genomic_DNA"/>
</dbReference>
<accession>A0ACB9HXE4</accession>
<reference evidence="1 2" key="2">
    <citation type="journal article" date="2022" name="Mol. Ecol. Resour.">
        <title>The genomes of chicory, endive, great burdock and yacon provide insights into Asteraceae paleo-polyploidization history and plant inulin production.</title>
        <authorList>
            <person name="Fan W."/>
            <person name="Wang S."/>
            <person name="Wang H."/>
            <person name="Wang A."/>
            <person name="Jiang F."/>
            <person name="Liu H."/>
            <person name="Zhao H."/>
            <person name="Xu D."/>
            <person name="Zhang Y."/>
        </authorList>
    </citation>
    <scope>NUCLEOTIDE SEQUENCE [LARGE SCALE GENOMIC DNA]</scope>
    <source>
        <strain evidence="2">cv. Yunnan</strain>
        <tissue evidence="1">Leaves</tissue>
    </source>
</reference>
<dbReference type="Proteomes" id="UP001056120">
    <property type="component" value="Linkage Group LG11"/>
</dbReference>
<reference evidence="2" key="1">
    <citation type="journal article" date="2022" name="Mol. Ecol. Resour.">
        <title>The genomes of chicory, endive, great burdock and yacon provide insights into Asteraceae palaeo-polyploidization history and plant inulin production.</title>
        <authorList>
            <person name="Fan W."/>
            <person name="Wang S."/>
            <person name="Wang H."/>
            <person name="Wang A."/>
            <person name="Jiang F."/>
            <person name="Liu H."/>
            <person name="Zhao H."/>
            <person name="Xu D."/>
            <person name="Zhang Y."/>
        </authorList>
    </citation>
    <scope>NUCLEOTIDE SEQUENCE [LARGE SCALE GENOMIC DNA]</scope>
    <source>
        <strain evidence="2">cv. Yunnan</strain>
    </source>
</reference>
<gene>
    <name evidence="1" type="ORF">L1987_35438</name>
</gene>
<keyword evidence="2" id="KW-1185">Reference proteome</keyword>
<protein>
    <submittedName>
        <fullName evidence="1">Uncharacterized protein</fullName>
    </submittedName>
</protein>
<proteinExistence type="predicted"/>
<evidence type="ECO:0000313" key="1">
    <source>
        <dbReference type="EMBL" id="KAI3800128.1"/>
    </source>
</evidence>
<evidence type="ECO:0000313" key="2">
    <source>
        <dbReference type="Proteomes" id="UP001056120"/>
    </source>
</evidence>
<name>A0ACB9HXE4_9ASTR</name>